<proteinExistence type="predicted"/>
<dbReference type="Pfam" id="PF13400">
    <property type="entry name" value="Tad"/>
    <property type="match status" value="1"/>
</dbReference>
<gene>
    <name evidence="2" type="ORF">GRI97_01445</name>
</gene>
<dbReference type="InterPro" id="IPR036465">
    <property type="entry name" value="vWFA_dom_sf"/>
</dbReference>
<dbReference type="EMBL" id="WTYJ01000001">
    <property type="protein sequence ID" value="MXO97651.1"/>
    <property type="molecule type" value="Genomic_DNA"/>
</dbReference>
<protein>
    <recommendedName>
        <fullName evidence="1">Putative Flp pilus-assembly TadG-like N-terminal domain-containing protein</fullName>
    </recommendedName>
</protein>
<dbReference type="Gene3D" id="3.40.50.410">
    <property type="entry name" value="von Willebrand factor, type A domain"/>
    <property type="match status" value="2"/>
</dbReference>
<dbReference type="InterPro" id="IPR028087">
    <property type="entry name" value="Tad_N"/>
</dbReference>
<accession>A0A6I4TRA0</accession>
<sequence length="599" mass="65903">MGLRQAFSRLVQDRSGATLPMMAVGLIPALAAIGSAVDVGRIYMVRAQMQAGVDAGAMAGARSFGLTDQRVEQVDNYFYANVPTGYLGSAEMDPASDFQTVQGVNRVKVDAVTDLPMAFMKIFGFGTVQIAVTATAEMQPKPLEVMVVLDNTGSMEEKVPEGTTRIYALQQAMLDFNNILHQGQDSRADLAMGYVTYTVTTNVGAVLNKYKIPVAQRDGFTNVAAYGGDPALGWMGCVENDPTVRDLGTDPTTITPGAFDVDKVLPGEDGRPGVRPYHFPPSAQTKTGMGGWFITPQLPANYQPIHTRSEKGNGRRNNLYRLQPLNATGTLGQTLANTAAYRQHFYDYYIGLNYQNSSQTDDVIVRESDGGYYKPGDAAAWKVDYSRIPYMTSTTYWDTPNGNYGYPAQGRNLGMPTPNWQCPSEAMDIQYGRLKKDYDDYINVDNHALMPASGTLHHIGMLWGYRLLTRDDIFTRTNPVPSEEPIKALVFMTDGETQAAGESAWYGAYGALRDRRISTSDTAGAFKNQVMRRFARVCENAKRDNIRVYIVSLMKGSDDANPVFRACAGSNYLQTSNQTQIQNAFRQIAVDLVDLHLTQ</sequence>
<name>A0A6I4TRA0_9SPHN</name>
<organism evidence="2 3">
    <name type="scientific">Croceibacterium xixiisoli</name>
    <dbReference type="NCBI Taxonomy" id="1476466"/>
    <lineage>
        <taxon>Bacteria</taxon>
        <taxon>Pseudomonadati</taxon>
        <taxon>Pseudomonadota</taxon>
        <taxon>Alphaproteobacteria</taxon>
        <taxon>Sphingomonadales</taxon>
        <taxon>Erythrobacteraceae</taxon>
        <taxon>Croceibacterium</taxon>
    </lineage>
</organism>
<dbReference type="SUPFAM" id="SSF53300">
    <property type="entry name" value="vWA-like"/>
    <property type="match status" value="1"/>
</dbReference>
<dbReference type="AlphaFoldDB" id="A0A6I4TRA0"/>
<keyword evidence="3" id="KW-1185">Reference proteome</keyword>
<evidence type="ECO:0000259" key="1">
    <source>
        <dbReference type="Pfam" id="PF13400"/>
    </source>
</evidence>
<reference evidence="2 3" key="1">
    <citation type="submission" date="2019-12" db="EMBL/GenBank/DDBJ databases">
        <title>Genomic-based taxomic classification of the family Erythrobacteraceae.</title>
        <authorList>
            <person name="Xu L."/>
        </authorList>
    </citation>
    <scope>NUCLEOTIDE SEQUENCE [LARGE SCALE GENOMIC DNA]</scope>
    <source>
        <strain evidence="2 3">S36</strain>
    </source>
</reference>
<evidence type="ECO:0000313" key="2">
    <source>
        <dbReference type="EMBL" id="MXO97651.1"/>
    </source>
</evidence>
<comment type="caution">
    <text evidence="2">The sequence shown here is derived from an EMBL/GenBank/DDBJ whole genome shotgun (WGS) entry which is preliminary data.</text>
</comment>
<evidence type="ECO:0000313" key="3">
    <source>
        <dbReference type="Proteomes" id="UP000469430"/>
    </source>
</evidence>
<feature type="domain" description="Putative Flp pilus-assembly TadG-like N-terminal" evidence="1">
    <location>
        <begin position="16"/>
        <end position="62"/>
    </location>
</feature>
<dbReference type="Proteomes" id="UP000469430">
    <property type="component" value="Unassembled WGS sequence"/>
</dbReference>